<proteinExistence type="predicted"/>
<evidence type="ECO:0000313" key="2">
    <source>
        <dbReference type="Proteomes" id="UP001163324"/>
    </source>
</evidence>
<comment type="caution">
    <text evidence="1">The sequence shown here is derived from an EMBL/GenBank/DDBJ whole genome shotgun (WGS) entry which is preliminary data.</text>
</comment>
<keyword evidence="2" id="KW-1185">Reference proteome</keyword>
<evidence type="ECO:0000313" key="1">
    <source>
        <dbReference type="EMBL" id="KAI9903560.1"/>
    </source>
</evidence>
<gene>
    <name evidence="1" type="ORF">N3K66_000089</name>
</gene>
<sequence>MKASEKTPARRNQTACEACRATKIRCQPSDQPGVCRKCLESKRECVSRTGPRIRRPKRPRVVQEEGQPPAAQPPLSGPSSTFSIDFDVATPAEVDNSFDILKETHADMLDRLFPPEDDDCGHCHQDHSIPSSGRGVAEASSSPQYHHHYQYDGGDTLPTPPGSTRQQQQQQQQSRSIENLHGKPQFNLVSAEGLLRAFHRMLETYPVLVLEDNATVPALAASRPFVLLAILASASGSRTLQGHSLYDDEFRKVLALKFVAGGERTLELLQGILIYCAWYPFHLRPKNKQVYHYMRMAGDLVTDLDLDQESRIGDLVTGEIVTERQLDHMRAYLCYLYTVSSYSIAWRRHRALAAPFTSWTMTCCDVLDANGTSPGDSVLAAMVRFSAIASDAVDATLDRGPHITDQQSRLLLLGLEARASQLRASISPAVASLPHIRIAASFVDCYLGAGSILRFPRRPRSGNRGSRPAEEDSVGILPPDGPRLHTCARNLRSALDFFLSLEPSIFACFTGVDWCRFILCIILSFQLCFRPDTCPTHDADAVRDTLRLGDFLTSMSSPSTSPPPSSPGLTPATNSFDVLSASKVVLSVVQEKYERKLRNREAKRVGCPMTDGSMDDYLSIWDPAFNVDNLDVVMGTATGVPTGASSSSGDAAGGGSCTATTGEGVTAMPVFHDLWATMTMSWANEHQPDAPW</sequence>
<accession>A0ACC0VCX3</accession>
<dbReference type="Proteomes" id="UP001163324">
    <property type="component" value="Chromosome 1"/>
</dbReference>
<reference evidence="1" key="1">
    <citation type="submission" date="2022-10" db="EMBL/GenBank/DDBJ databases">
        <title>Complete Genome of Trichothecium roseum strain YXFP-22015, a Plant Pathogen Isolated from Citrus.</title>
        <authorList>
            <person name="Wang Y."/>
            <person name="Zhu L."/>
        </authorList>
    </citation>
    <scope>NUCLEOTIDE SEQUENCE</scope>
    <source>
        <strain evidence="1">YXFP-22015</strain>
    </source>
</reference>
<organism evidence="1 2">
    <name type="scientific">Trichothecium roseum</name>
    <dbReference type="NCBI Taxonomy" id="47278"/>
    <lineage>
        <taxon>Eukaryota</taxon>
        <taxon>Fungi</taxon>
        <taxon>Dikarya</taxon>
        <taxon>Ascomycota</taxon>
        <taxon>Pezizomycotina</taxon>
        <taxon>Sordariomycetes</taxon>
        <taxon>Hypocreomycetidae</taxon>
        <taxon>Hypocreales</taxon>
        <taxon>Hypocreales incertae sedis</taxon>
        <taxon>Trichothecium</taxon>
    </lineage>
</organism>
<protein>
    <submittedName>
        <fullName evidence="1">Uncharacterized protein</fullName>
    </submittedName>
</protein>
<dbReference type="EMBL" id="CM047940">
    <property type="protein sequence ID" value="KAI9903560.1"/>
    <property type="molecule type" value="Genomic_DNA"/>
</dbReference>
<name>A0ACC0VCX3_9HYPO</name>